<dbReference type="CDD" id="cd00037">
    <property type="entry name" value="CLECT"/>
    <property type="match status" value="1"/>
</dbReference>
<dbReference type="PROSITE" id="PS50041">
    <property type="entry name" value="C_TYPE_LECTIN_2"/>
    <property type="match status" value="1"/>
</dbReference>
<dbReference type="OrthoDB" id="7727505at2759"/>
<dbReference type="Proteomes" id="UP001107558">
    <property type="component" value="Chromosome 2"/>
</dbReference>
<dbReference type="InterPro" id="IPR050111">
    <property type="entry name" value="C-type_lectin/snaclec_domain"/>
</dbReference>
<evidence type="ECO:0000313" key="4">
    <source>
        <dbReference type="Proteomes" id="UP001107558"/>
    </source>
</evidence>
<proteinExistence type="predicted"/>
<dbReference type="InterPro" id="IPR001304">
    <property type="entry name" value="C-type_lectin-like"/>
</dbReference>
<comment type="caution">
    <text evidence="3">The sequence shown here is derived from an EMBL/GenBank/DDBJ whole genome shotgun (WGS) entry which is preliminary data.</text>
</comment>
<gene>
    <name evidence="3" type="ORF">PVAND_008322</name>
</gene>
<organism evidence="3 4">
    <name type="scientific">Polypedilum vanderplanki</name>
    <name type="common">Sleeping chironomid midge</name>
    <dbReference type="NCBI Taxonomy" id="319348"/>
    <lineage>
        <taxon>Eukaryota</taxon>
        <taxon>Metazoa</taxon>
        <taxon>Ecdysozoa</taxon>
        <taxon>Arthropoda</taxon>
        <taxon>Hexapoda</taxon>
        <taxon>Insecta</taxon>
        <taxon>Pterygota</taxon>
        <taxon>Neoptera</taxon>
        <taxon>Endopterygota</taxon>
        <taxon>Diptera</taxon>
        <taxon>Nematocera</taxon>
        <taxon>Chironomoidea</taxon>
        <taxon>Chironomidae</taxon>
        <taxon>Chironominae</taxon>
        <taxon>Polypedilum</taxon>
        <taxon>Polypedilum</taxon>
    </lineage>
</organism>
<sequence length="156" mass="18683">MRIKHLCENELEEFCETTKSYHFVTFFKANFFKAHQYCQINNLELLTIDSKEEEITFLNLLNSKEFEYKSAKDFWTSGTDLGNEGKFFFLSNGKSIGTFTWAHDEPNNMRKSDSNETENCMAYSMTDNLKFYRLFDRFCSLKFFFVCQEVQRKKFK</sequence>
<dbReference type="EMBL" id="JADBJN010000002">
    <property type="protein sequence ID" value="KAG5678669.1"/>
    <property type="molecule type" value="Genomic_DNA"/>
</dbReference>
<evidence type="ECO:0000256" key="1">
    <source>
        <dbReference type="ARBA" id="ARBA00023157"/>
    </source>
</evidence>
<dbReference type="SUPFAM" id="SSF56436">
    <property type="entry name" value="C-type lectin-like"/>
    <property type="match status" value="1"/>
</dbReference>
<protein>
    <recommendedName>
        <fullName evidence="2">C-type lectin domain-containing protein</fullName>
    </recommendedName>
</protein>
<dbReference type="PANTHER" id="PTHR22803">
    <property type="entry name" value="MANNOSE, PHOSPHOLIPASE, LECTIN RECEPTOR RELATED"/>
    <property type="match status" value="1"/>
</dbReference>
<evidence type="ECO:0000259" key="2">
    <source>
        <dbReference type="PROSITE" id="PS50041"/>
    </source>
</evidence>
<name>A0A9J6C9T8_POLVA</name>
<dbReference type="InterPro" id="IPR018378">
    <property type="entry name" value="C-type_lectin_CS"/>
</dbReference>
<dbReference type="InterPro" id="IPR016187">
    <property type="entry name" value="CTDL_fold"/>
</dbReference>
<dbReference type="InterPro" id="IPR016186">
    <property type="entry name" value="C-type_lectin-like/link_sf"/>
</dbReference>
<dbReference type="AlphaFoldDB" id="A0A9J6C9T8"/>
<evidence type="ECO:0000313" key="3">
    <source>
        <dbReference type="EMBL" id="KAG5678669.1"/>
    </source>
</evidence>
<reference evidence="3" key="1">
    <citation type="submission" date="2021-03" db="EMBL/GenBank/DDBJ databases">
        <title>Chromosome level genome of the anhydrobiotic midge Polypedilum vanderplanki.</title>
        <authorList>
            <person name="Yoshida Y."/>
            <person name="Kikawada T."/>
            <person name="Gusev O."/>
        </authorList>
    </citation>
    <scope>NUCLEOTIDE SEQUENCE</scope>
    <source>
        <strain evidence="3">NIAS01</strain>
        <tissue evidence="3">Whole body or cell culture</tissue>
    </source>
</reference>
<feature type="domain" description="C-type lectin" evidence="2">
    <location>
        <begin position="16"/>
        <end position="148"/>
    </location>
</feature>
<dbReference type="Pfam" id="PF00059">
    <property type="entry name" value="Lectin_C"/>
    <property type="match status" value="1"/>
</dbReference>
<dbReference type="SMART" id="SM00034">
    <property type="entry name" value="CLECT"/>
    <property type="match status" value="1"/>
</dbReference>
<dbReference type="PROSITE" id="PS00615">
    <property type="entry name" value="C_TYPE_LECTIN_1"/>
    <property type="match status" value="1"/>
</dbReference>
<keyword evidence="1" id="KW-1015">Disulfide bond</keyword>
<keyword evidence="4" id="KW-1185">Reference proteome</keyword>
<accession>A0A9J6C9T8</accession>
<dbReference type="Gene3D" id="3.10.100.10">
    <property type="entry name" value="Mannose-Binding Protein A, subunit A"/>
    <property type="match status" value="1"/>
</dbReference>